<sequence>MKSPMWSRLGKLQVKNGFNHTVKRSLKTKYTIVNKLNHSKQQTDKILYHIKILDKLLNSDNSNNNILYKDKYKGTPQIISGKDYTRMDYVVQRYLKSLELDDALNRDHKSLLNKNKLGIVILQLLRECGGGKFHPLVPYLVSNLLTTYNRYPSKGTLYGVNLALKTVTNVLSQNKVLIQEPTTICSLIDSLTISSTYARTIKNVLERIDYKLYSNDIVRVVPGKKTMDEIELTKGWRFLSGIINSNEPYLRSLDLSKKKLISIKKPMLVLLCDGSLHSARQILPSISYMNKVGKSLLVLVSGECCGEALTAISINNNKNKRSNKPMRVIVMKYNPRDNNNVSIHENYPLLKFLKLPHGISSIYSCDYSDIIPSTVSANQYFGEIESFKASTGEALLYNEAFSDNGSTNKYLHTTVKLSVGGATEFEIDARRNFLEHLINDILCDGLTSGFVGGYGISLVKAIPDVLKLLASKECKENIEVGVGVDAVLKCLSVPMKRALRNEYGINKHQVLSFVSRTMEEKDPNIGYLPPKSNTENGEKYRYNLISKGVLEPWNQINSALTTTINFLQLFGNCDTIITSIMEKPKKRLHDS</sequence>
<accession>A0AAN7WHD9</accession>
<gene>
    <name evidence="3" type="ORF">RI543_002283</name>
</gene>
<dbReference type="GO" id="GO:0140662">
    <property type="term" value="F:ATP-dependent protein folding chaperone"/>
    <property type="evidence" value="ECO:0007669"/>
    <property type="project" value="InterPro"/>
</dbReference>
<dbReference type="GO" id="GO:0042026">
    <property type="term" value="P:protein refolding"/>
    <property type="evidence" value="ECO:0007669"/>
    <property type="project" value="InterPro"/>
</dbReference>
<dbReference type="Gene3D" id="3.30.260.10">
    <property type="entry name" value="TCP-1-like chaperonin intermediate domain"/>
    <property type="match status" value="1"/>
</dbReference>
<dbReference type="InterPro" id="IPR027410">
    <property type="entry name" value="TCP-1-like_intermed_sf"/>
</dbReference>
<evidence type="ECO:0000256" key="2">
    <source>
        <dbReference type="ARBA" id="ARBA00023186"/>
    </source>
</evidence>
<dbReference type="EMBL" id="JAWIZZ010000043">
    <property type="protein sequence ID" value="KAK5780248.1"/>
    <property type="molecule type" value="Genomic_DNA"/>
</dbReference>
<dbReference type="AlphaFoldDB" id="A0AAN7WHD9"/>
<comment type="caution">
    <text evidence="3">The sequence shown here is derived from an EMBL/GenBank/DDBJ whole genome shotgun (WGS) entry which is preliminary data.</text>
</comment>
<dbReference type="Gene3D" id="1.10.560.10">
    <property type="entry name" value="GroEL-like equatorial domain"/>
    <property type="match status" value="1"/>
</dbReference>
<evidence type="ECO:0000313" key="4">
    <source>
        <dbReference type="Proteomes" id="UP001306508"/>
    </source>
</evidence>
<protein>
    <submittedName>
        <fullName evidence="3">Uncharacterized protein</fullName>
    </submittedName>
</protein>
<dbReference type="InterPro" id="IPR027409">
    <property type="entry name" value="GroEL-like_apical_dom_sf"/>
</dbReference>
<name>A0AAN7WHD9_9SACH</name>
<dbReference type="GO" id="GO:0005737">
    <property type="term" value="C:cytoplasm"/>
    <property type="evidence" value="ECO:0007669"/>
    <property type="project" value="UniProtKB-ARBA"/>
</dbReference>
<evidence type="ECO:0000256" key="1">
    <source>
        <dbReference type="ARBA" id="ARBA00006607"/>
    </source>
</evidence>
<dbReference type="Proteomes" id="UP001306508">
    <property type="component" value="Unassembled WGS sequence"/>
</dbReference>
<evidence type="ECO:0000313" key="3">
    <source>
        <dbReference type="EMBL" id="KAK5780248.1"/>
    </source>
</evidence>
<comment type="similarity">
    <text evidence="1">Belongs to the chaperonin (HSP60) family.</text>
</comment>
<organism evidence="3 4">
    <name type="scientific">Arxiozyma heterogenica</name>
    <dbReference type="NCBI Taxonomy" id="278026"/>
    <lineage>
        <taxon>Eukaryota</taxon>
        <taxon>Fungi</taxon>
        <taxon>Dikarya</taxon>
        <taxon>Ascomycota</taxon>
        <taxon>Saccharomycotina</taxon>
        <taxon>Saccharomycetes</taxon>
        <taxon>Saccharomycetales</taxon>
        <taxon>Saccharomycetaceae</taxon>
        <taxon>Arxiozyma</taxon>
    </lineage>
</organism>
<proteinExistence type="inferred from homology"/>
<dbReference type="InterPro" id="IPR001844">
    <property type="entry name" value="Cpn60/GroEL"/>
</dbReference>
<keyword evidence="2" id="KW-0143">Chaperone</keyword>
<dbReference type="PANTHER" id="PTHR45633">
    <property type="entry name" value="60 KDA HEAT SHOCK PROTEIN, MITOCHONDRIAL"/>
    <property type="match status" value="1"/>
</dbReference>
<dbReference type="InterPro" id="IPR027413">
    <property type="entry name" value="GROEL-like_equatorial_sf"/>
</dbReference>
<dbReference type="Gene3D" id="3.50.7.10">
    <property type="entry name" value="GroEL"/>
    <property type="match status" value="1"/>
</dbReference>
<reference evidence="4" key="1">
    <citation type="submission" date="2023-07" db="EMBL/GenBank/DDBJ databases">
        <title>A draft genome of Kazachstania heterogenica Y-27499.</title>
        <authorList>
            <person name="Donic C."/>
            <person name="Kralova J.S."/>
            <person name="Fidel L."/>
            <person name="Ben-Dor S."/>
            <person name="Jung S."/>
        </authorList>
    </citation>
    <scope>NUCLEOTIDE SEQUENCE [LARGE SCALE GENOMIC DNA]</scope>
    <source>
        <strain evidence="4">Y27499</strain>
    </source>
</reference>
<dbReference type="SUPFAM" id="SSF52029">
    <property type="entry name" value="GroEL apical domain-like"/>
    <property type="match status" value="1"/>
</dbReference>
<keyword evidence="4" id="KW-1185">Reference proteome</keyword>